<organism evidence="2 3">
    <name type="scientific">Abyssalbus ytuae</name>
    <dbReference type="NCBI Taxonomy" id="2926907"/>
    <lineage>
        <taxon>Bacteria</taxon>
        <taxon>Pseudomonadati</taxon>
        <taxon>Bacteroidota</taxon>
        <taxon>Flavobacteriia</taxon>
        <taxon>Flavobacteriales</taxon>
        <taxon>Flavobacteriaceae</taxon>
        <taxon>Abyssalbus</taxon>
    </lineage>
</organism>
<sequence length="521" mass="58648">MEIINIKLKDKDGNSICTSAKGSKTIEDSNKIVFNFQPESSINLKKNEQYSISYVEELSRKPSSNVIVTYIKKEGENLRFKKGSEIDSKQKHISNFGIIGYGINTLENEPTSSIIDFTFNNEQSFKWNNENISIPDQIDFNETPTGQSVKGTFSSKIITSREYQLDMMSKLGLSAKDPETCLTFKGNADLTNNFFSNKSGDLAIELYTNRVDISFLELIKINYSKFLNEEVKEAIKSCGGYLDKIIDFYKTYGTHVIKSAHIGGQMNMKTTVRIDHKTNKEISKNKIDITANVKAENNDHINGSVNFDKRNEGTSKLFRDISEKQISLIGGNVSTKDEETWRQSLLNSKIPLRGESISDSVSQKGDSDNTNLGLVGIQYTEIYNVLDLDPTQKEAFEKAFDKYMNGINPFDNTPQRLKPRMDYDNPIYVASPNRKTFKMRGWGATYVTSAGLYGKPGSWAIVRCKSDAEPGGWDEKTIYAGEKVELRGKTAYMSGLMYIEVVSSGKDNDAVIYTENTLVSW</sequence>
<protein>
    <submittedName>
        <fullName evidence="2">MAC/perforin domain-containing protein</fullName>
    </submittedName>
</protein>
<dbReference type="Pfam" id="PF01823">
    <property type="entry name" value="MACPF"/>
    <property type="match status" value="1"/>
</dbReference>
<dbReference type="KEGG" id="fbm:MQE35_03345"/>
<dbReference type="InterPro" id="IPR020864">
    <property type="entry name" value="MACPF"/>
</dbReference>
<dbReference type="PROSITE" id="PS51412">
    <property type="entry name" value="MACPF_2"/>
    <property type="match status" value="1"/>
</dbReference>
<dbReference type="Proteomes" id="UP000831290">
    <property type="component" value="Chromosome"/>
</dbReference>
<feature type="domain" description="MACPF" evidence="1">
    <location>
        <begin position="82"/>
        <end position="397"/>
    </location>
</feature>
<accession>A0A9E6ZPU1</accession>
<evidence type="ECO:0000259" key="1">
    <source>
        <dbReference type="PROSITE" id="PS51412"/>
    </source>
</evidence>
<evidence type="ECO:0000313" key="3">
    <source>
        <dbReference type="Proteomes" id="UP000831290"/>
    </source>
</evidence>
<evidence type="ECO:0000313" key="2">
    <source>
        <dbReference type="EMBL" id="UOB18330.1"/>
    </source>
</evidence>
<keyword evidence="3" id="KW-1185">Reference proteome</keyword>
<gene>
    <name evidence="2" type="ORF">MQE35_03345</name>
</gene>
<dbReference type="AlphaFoldDB" id="A0A9E6ZPU1"/>
<proteinExistence type="predicted"/>
<name>A0A9E6ZPU1_9FLAO</name>
<reference evidence="2" key="1">
    <citation type="submission" date="2022-03" db="EMBL/GenBank/DDBJ databases">
        <title>Description of Abyssus ytuae gen. nov., sp. nov., a novel member of the family Flavobacteriaceae isolated from the sediment of Mariana Trench.</title>
        <authorList>
            <person name="Zhang J."/>
            <person name="Xu X."/>
        </authorList>
    </citation>
    <scope>NUCLEOTIDE SEQUENCE</scope>
    <source>
        <strain evidence="2">MT3330</strain>
    </source>
</reference>
<dbReference type="RefSeq" id="WP_255844473.1">
    <property type="nucleotide sequence ID" value="NZ_CP094358.1"/>
</dbReference>
<dbReference type="EMBL" id="CP094358">
    <property type="protein sequence ID" value="UOB18330.1"/>
    <property type="molecule type" value="Genomic_DNA"/>
</dbReference>